<evidence type="ECO:0000256" key="3">
    <source>
        <dbReference type="ARBA" id="ARBA00004826"/>
    </source>
</evidence>
<dbReference type="OrthoDB" id="510307at2759"/>
<evidence type="ECO:0000256" key="5">
    <source>
        <dbReference type="ARBA" id="ARBA00012057"/>
    </source>
</evidence>
<evidence type="ECO:0000256" key="1">
    <source>
        <dbReference type="ARBA" id="ARBA00000374"/>
    </source>
</evidence>
<comment type="function">
    <text evidence="2">Catalyzes the 1,3-allylic rearrangement of the homoallylic substrate isopentenyl (IPP) to its highly electrophilic allylic isomer, dimethylallyl diphosphate (DMAPP).</text>
</comment>
<dbReference type="AlphaFoldDB" id="A0A7R8WUZ6"/>
<dbReference type="SUPFAM" id="SSF55811">
    <property type="entry name" value="Nudix"/>
    <property type="match status" value="1"/>
</dbReference>
<dbReference type="EC" id="5.3.3.2" evidence="5"/>
<comment type="similarity">
    <text evidence="4">Belongs to the IPP isomerase type 1 family.</text>
</comment>
<dbReference type="GO" id="GO:0004452">
    <property type="term" value="F:isopentenyl-diphosphate delta-isomerase activity"/>
    <property type="evidence" value="ECO:0007669"/>
    <property type="project" value="UniProtKB-EC"/>
</dbReference>
<gene>
    <name evidence="8" type="ORF">CTOB1V02_LOCUS15536</name>
</gene>
<dbReference type="InterPro" id="IPR000086">
    <property type="entry name" value="NUDIX_hydrolase_dom"/>
</dbReference>
<sequence length="162" mass="18882">MSNREEQVVLVNEEDQVLDLMGKQEAHEKGLLHRAISIIVFNSKGNMLVQQRSDAKYHWAGIWSNTVCTHPRNDESYADAAQRRLFEELGFNTPLTEQFSFIYKATDEQSGKYDGPIPFNKDEVKAVKWMSTEELETQLKAHPEQFSFWFKIILKEMKARNL</sequence>
<dbReference type="GO" id="GO:0005737">
    <property type="term" value="C:cytoplasm"/>
    <property type="evidence" value="ECO:0007669"/>
    <property type="project" value="TreeGrafter"/>
</dbReference>
<dbReference type="Pfam" id="PF00293">
    <property type="entry name" value="NUDIX"/>
    <property type="match status" value="1"/>
</dbReference>
<keyword evidence="7" id="KW-0413">Isomerase</keyword>
<organism evidence="8">
    <name type="scientific">Cyprideis torosa</name>
    <dbReference type="NCBI Taxonomy" id="163714"/>
    <lineage>
        <taxon>Eukaryota</taxon>
        <taxon>Metazoa</taxon>
        <taxon>Ecdysozoa</taxon>
        <taxon>Arthropoda</taxon>
        <taxon>Crustacea</taxon>
        <taxon>Oligostraca</taxon>
        <taxon>Ostracoda</taxon>
        <taxon>Podocopa</taxon>
        <taxon>Podocopida</taxon>
        <taxon>Cytherocopina</taxon>
        <taxon>Cytheroidea</taxon>
        <taxon>Cytherideidae</taxon>
        <taxon>Cyprideis</taxon>
    </lineage>
</organism>
<evidence type="ECO:0000256" key="7">
    <source>
        <dbReference type="ARBA" id="ARBA00023235"/>
    </source>
</evidence>
<dbReference type="CDD" id="cd02885">
    <property type="entry name" value="NUDIX_IPP_Isomerase"/>
    <property type="match status" value="1"/>
</dbReference>
<accession>A0A7R8WUZ6</accession>
<evidence type="ECO:0000256" key="4">
    <source>
        <dbReference type="ARBA" id="ARBA00007579"/>
    </source>
</evidence>
<dbReference type="PROSITE" id="PS51462">
    <property type="entry name" value="NUDIX"/>
    <property type="match status" value="1"/>
</dbReference>
<name>A0A7R8WUZ6_9CRUS</name>
<dbReference type="NCBIfam" id="TIGR02150">
    <property type="entry name" value="IPP_isom_1"/>
    <property type="match status" value="1"/>
</dbReference>
<dbReference type="InterPro" id="IPR011876">
    <property type="entry name" value="IsopentenylPP_isomerase_typ1"/>
</dbReference>
<reference evidence="8" key="1">
    <citation type="submission" date="2020-11" db="EMBL/GenBank/DDBJ databases">
        <authorList>
            <person name="Tran Van P."/>
        </authorList>
    </citation>
    <scope>NUCLEOTIDE SEQUENCE</scope>
</reference>
<dbReference type="GO" id="GO:0050992">
    <property type="term" value="P:dimethylallyl diphosphate biosynthetic process"/>
    <property type="evidence" value="ECO:0007669"/>
    <property type="project" value="UniProtKB-UniPathway"/>
</dbReference>
<dbReference type="UniPathway" id="UPA00059">
    <property type="reaction ID" value="UER00104"/>
</dbReference>
<dbReference type="PIRSF" id="PIRSF018427">
    <property type="entry name" value="Isopntndiph_ism"/>
    <property type="match status" value="1"/>
</dbReference>
<keyword evidence="6" id="KW-0414">Isoprene biosynthesis</keyword>
<dbReference type="GO" id="GO:0009240">
    <property type="term" value="P:isopentenyl diphosphate biosynthetic process"/>
    <property type="evidence" value="ECO:0007669"/>
    <property type="project" value="TreeGrafter"/>
</dbReference>
<dbReference type="PANTHER" id="PTHR10885">
    <property type="entry name" value="ISOPENTENYL-DIPHOSPHATE DELTA-ISOMERASE"/>
    <property type="match status" value="1"/>
</dbReference>
<comment type="pathway">
    <text evidence="3">Isoprenoid biosynthesis; dimethylallyl diphosphate biosynthesis; dimethylallyl diphosphate from isopentenyl diphosphate: step 1/1.</text>
</comment>
<evidence type="ECO:0000256" key="6">
    <source>
        <dbReference type="ARBA" id="ARBA00023229"/>
    </source>
</evidence>
<evidence type="ECO:0000256" key="2">
    <source>
        <dbReference type="ARBA" id="ARBA00003951"/>
    </source>
</evidence>
<dbReference type="Gene3D" id="3.90.79.10">
    <property type="entry name" value="Nucleoside Triphosphate Pyrophosphohydrolase"/>
    <property type="match status" value="1"/>
</dbReference>
<dbReference type="InterPro" id="IPR015797">
    <property type="entry name" value="NUDIX_hydrolase-like_dom_sf"/>
</dbReference>
<protein>
    <recommendedName>
        <fullName evidence="5">isopentenyl-diphosphate Delta-isomerase</fullName>
        <ecNumber evidence="5">5.3.3.2</ecNumber>
    </recommendedName>
</protein>
<dbReference type="EMBL" id="OB691179">
    <property type="protein sequence ID" value="CAD7237721.1"/>
    <property type="molecule type" value="Genomic_DNA"/>
</dbReference>
<proteinExistence type="inferred from homology"/>
<comment type="catalytic activity">
    <reaction evidence="1">
        <text>isopentenyl diphosphate = dimethylallyl diphosphate</text>
        <dbReference type="Rhea" id="RHEA:23284"/>
        <dbReference type="ChEBI" id="CHEBI:57623"/>
        <dbReference type="ChEBI" id="CHEBI:128769"/>
        <dbReference type="EC" id="5.3.3.2"/>
    </reaction>
</comment>
<dbReference type="PANTHER" id="PTHR10885:SF0">
    <property type="entry name" value="ISOPENTENYL-DIPHOSPHATE DELTA-ISOMERASE"/>
    <property type="match status" value="1"/>
</dbReference>
<evidence type="ECO:0000313" key="8">
    <source>
        <dbReference type="EMBL" id="CAD7237721.1"/>
    </source>
</evidence>